<dbReference type="AlphaFoldDB" id="A0A6A6AVU6"/>
<dbReference type="EMBL" id="ML995550">
    <property type="protein sequence ID" value="KAF2135820.1"/>
    <property type="molecule type" value="Genomic_DNA"/>
</dbReference>
<evidence type="ECO:0000313" key="1">
    <source>
        <dbReference type="EMBL" id="KAF2135820.1"/>
    </source>
</evidence>
<dbReference type="RefSeq" id="XP_033391538.1">
    <property type="nucleotide sequence ID" value="XM_033543685.1"/>
</dbReference>
<accession>A0A6A6AVU6</accession>
<reference evidence="1" key="1">
    <citation type="journal article" date="2020" name="Stud. Mycol.">
        <title>101 Dothideomycetes genomes: a test case for predicting lifestyles and emergence of pathogens.</title>
        <authorList>
            <person name="Haridas S."/>
            <person name="Albert R."/>
            <person name="Binder M."/>
            <person name="Bloem J."/>
            <person name="Labutti K."/>
            <person name="Salamov A."/>
            <person name="Andreopoulos B."/>
            <person name="Baker S."/>
            <person name="Barry K."/>
            <person name="Bills G."/>
            <person name="Bluhm B."/>
            <person name="Cannon C."/>
            <person name="Castanera R."/>
            <person name="Culley D."/>
            <person name="Daum C."/>
            <person name="Ezra D."/>
            <person name="Gonzalez J."/>
            <person name="Henrissat B."/>
            <person name="Kuo A."/>
            <person name="Liang C."/>
            <person name="Lipzen A."/>
            <person name="Lutzoni F."/>
            <person name="Magnuson J."/>
            <person name="Mondo S."/>
            <person name="Nolan M."/>
            <person name="Ohm R."/>
            <person name="Pangilinan J."/>
            <person name="Park H.-J."/>
            <person name="Ramirez L."/>
            <person name="Alfaro M."/>
            <person name="Sun H."/>
            <person name="Tritt A."/>
            <person name="Yoshinaga Y."/>
            <person name="Zwiers L.-H."/>
            <person name="Turgeon B."/>
            <person name="Goodwin S."/>
            <person name="Spatafora J."/>
            <person name="Crous P."/>
            <person name="Grigoriev I."/>
        </authorList>
    </citation>
    <scope>NUCLEOTIDE SEQUENCE</scope>
    <source>
        <strain evidence="1">CBS 121167</strain>
    </source>
</reference>
<organism evidence="1 2">
    <name type="scientific">Aplosporella prunicola CBS 121167</name>
    <dbReference type="NCBI Taxonomy" id="1176127"/>
    <lineage>
        <taxon>Eukaryota</taxon>
        <taxon>Fungi</taxon>
        <taxon>Dikarya</taxon>
        <taxon>Ascomycota</taxon>
        <taxon>Pezizomycotina</taxon>
        <taxon>Dothideomycetes</taxon>
        <taxon>Dothideomycetes incertae sedis</taxon>
        <taxon>Botryosphaeriales</taxon>
        <taxon>Aplosporellaceae</taxon>
        <taxon>Aplosporella</taxon>
    </lineage>
</organism>
<dbReference type="GeneID" id="54301182"/>
<proteinExistence type="predicted"/>
<sequence length="354" mass="40589">MSRSWTYQEGVLARSCVYQFSNSAVDPANSWSTPSRHRFQPVESVHRALYNPYWENLHQDWKNCKYNRLHFWIDCRMKRWTNQSIIANVVKITGQRGRLEQFVRSWNELAGRSTTMIDDIHVVVANLLDFHAGTIISHKDQQSRMKAMILSFDLLPFSLFYNTGPRLGQHIQHKNRWIPLGPSKSQLTMSPTVKLLHGVGELLLEDDSKSLQIFLITGLVGIERFKFYSPMTGDMFLVQPQLPDSEGYQFSSEGIKLIVLEGPWQNPTSSKIRGACFQVVQSEGLERNEPDERGNSPKLRLIFEFPLEITPTGEEGEYSRANALQPKLYTASVVSPACQLLIQYGKHLLPQISY</sequence>
<protein>
    <recommendedName>
        <fullName evidence="3">Heterokaryon incompatibility domain-containing protein</fullName>
    </recommendedName>
</protein>
<name>A0A6A6AVU6_9PEZI</name>
<gene>
    <name evidence="1" type="ORF">K452DRAFT_313703</name>
</gene>
<keyword evidence="2" id="KW-1185">Reference proteome</keyword>
<dbReference type="Proteomes" id="UP000799438">
    <property type="component" value="Unassembled WGS sequence"/>
</dbReference>
<evidence type="ECO:0008006" key="3">
    <source>
        <dbReference type="Google" id="ProtNLM"/>
    </source>
</evidence>
<evidence type="ECO:0000313" key="2">
    <source>
        <dbReference type="Proteomes" id="UP000799438"/>
    </source>
</evidence>
<dbReference type="OrthoDB" id="2426273at2759"/>